<dbReference type="OrthoDB" id="9766741at2"/>
<keyword evidence="10" id="KW-1185">Reference proteome</keyword>
<feature type="domain" description="Alpha-L-rhamnosidase C-terminal" evidence="8">
    <location>
        <begin position="795"/>
        <end position="863"/>
    </location>
</feature>
<dbReference type="Gene3D" id="1.50.10.10">
    <property type="match status" value="1"/>
</dbReference>
<evidence type="ECO:0000256" key="3">
    <source>
        <dbReference type="ARBA" id="ARBA00022801"/>
    </source>
</evidence>
<dbReference type="InterPro" id="IPR035396">
    <property type="entry name" value="Bac_rhamnosid6H"/>
</dbReference>
<gene>
    <name evidence="9" type="ORF">SAMN05444145_102117</name>
</gene>
<dbReference type="InterPro" id="IPR008928">
    <property type="entry name" value="6-hairpin_glycosidase_sf"/>
</dbReference>
<dbReference type="Gene3D" id="2.60.40.10">
    <property type="entry name" value="Immunoglobulins"/>
    <property type="match status" value="1"/>
</dbReference>
<dbReference type="InterPro" id="IPR016007">
    <property type="entry name" value="Alpha_rhamnosid"/>
</dbReference>
<dbReference type="InterPro" id="IPR012341">
    <property type="entry name" value="6hp_glycosidase-like_sf"/>
</dbReference>
<evidence type="ECO:0000259" key="7">
    <source>
        <dbReference type="Pfam" id="PF17389"/>
    </source>
</evidence>
<dbReference type="EMBL" id="FNRI01000002">
    <property type="protein sequence ID" value="SEA19681.1"/>
    <property type="molecule type" value="Genomic_DNA"/>
</dbReference>
<evidence type="ECO:0000313" key="10">
    <source>
        <dbReference type="Proteomes" id="UP000183253"/>
    </source>
</evidence>
<dbReference type="GO" id="GO:0030596">
    <property type="term" value="F:alpha-L-rhamnosidase activity"/>
    <property type="evidence" value="ECO:0007669"/>
    <property type="project" value="UniProtKB-EC"/>
</dbReference>
<dbReference type="SUPFAM" id="SSF48208">
    <property type="entry name" value="Six-hairpin glycosidases"/>
    <property type="match status" value="1"/>
</dbReference>
<dbReference type="PANTHER" id="PTHR33307">
    <property type="entry name" value="ALPHA-RHAMNOSIDASE (EUROFUNG)"/>
    <property type="match status" value="1"/>
</dbReference>
<dbReference type="PIRSF" id="PIRSF010631">
    <property type="entry name" value="A-rhamnsds"/>
    <property type="match status" value="1"/>
</dbReference>
<dbReference type="Gene3D" id="2.60.120.260">
    <property type="entry name" value="Galactose-binding domain-like"/>
    <property type="match status" value="2"/>
</dbReference>
<dbReference type="Pfam" id="PF05592">
    <property type="entry name" value="Bac_rhamnosid"/>
    <property type="match status" value="1"/>
</dbReference>
<comment type="catalytic activity">
    <reaction evidence="1">
        <text>Hydrolysis of terminal non-reducing alpha-L-rhamnose residues in alpha-L-rhamnosides.</text>
        <dbReference type="EC" id="3.2.1.40"/>
    </reaction>
</comment>
<evidence type="ECO:0000256" key="4">
    <source>
        <dbReference type="SAM" id="SignalP"/>
    </source>
</evidence>
<dbReference type="PROSITE" id="PS51257">
    <property type="entry name" value="PROKAR_LIPOPROTEIN"/>
    <property type="match status" value="1"/>
</dbReference>
<keyword evidence="3" id="KW-0378">Hydrolase</keyword>
<reference evidence="9 10" key="1">
    <citation type="submission" date="2016-10" db="EMBL/GenBank/DDBJ databases">
        <authorList>
            <person name="de Groot N.N."/>
        </authorList>
    </citation>
    <scope>NUCLEOTIDE SEQUENCE [LARGE SCALE GENOMIC DNA]</scope>
    <source>
        <strain evidence="9 10">DSM 25383</strain>
    </source>
</reference>
<feature type="signal peptide" evidence="4">
    <location>
        <begin position="1"/>
        <end position="22"/>
    </location>
</feature>
<dbReference type="Gene3D" id="2.60.420.10">
    <property type="entry name" value="Maltose phosphorylase, domain 3"/>
    <property type="match status" value="1"/>
</dbReference>
<feature type="domain" description="Bacterial alpha-L-rhamnosidase N-terminal" evidence="6">
    <location>
        <begin position="170"/>
        <end position="340"/>
    </location>
</feature>
<dbReference type="GO" id="GO:0005975">
    <property type="term" value="P:carbohydrate metabolic process"/>
    <property type="evidence" value="ECO:0007669"/>
    <property type="project" value="InterPro"/>
</dbReference>
<sequence>MNVVNFRNAGCWLVLCCLPLLAGSCGKRPAIADMRCEYLVSPISVDTPSPRFTWIYEDADAFEQAGYRLCVATAPEKLGAPDVWNSGEVAGSRPFAAMPDGGLLASRTPYYWQVEAWDAGGRRIVSPVAEFETALMETSEWQARWISDAHDKDFVPAPMLRRAFDVRSGVELARLYVSAAAYAKTSLNGEPVSGNLLDPGYTHYDKRNLYAVHDVTDRLREGENVLSAVLGNGFYNAIQPVATWSFEVARWRGRARMICELHIDYADGTHEVVCSDGSWRTTADGPYLSNNIYSGDVYDARREIPGWDRPGFDDSAWAQAVEVAAPSPLLKAQSMPAVRAAREMEPVKVRSFGDTVWVFDFGVNLTGLCRLQVEGGRGTQITMTHGEFLQPSGRIEMRNLDIYYKPLPGYDFQTDTYILKGEGRETWTPDFTYHGFRYVELRSSAPVKLDKTSLTARFMHTDVPSVGKFSCSNGLFNRIWEMTRRTYLNNLTSIPTDCPQREKNGWTADGNLAMELALLNYDGIAFYEKWLDDFVDNQNEAGRIAGIIPTAGWGYDDWIGPVWDASAFMIPYTLYNYYGDLRPVEKMWPVCARYLDYLATREEADGSVTYGIGDWVFYHTQTPTDYTSTCYYYYDNVLMARFAELLGRDGERYARKAAQLRELINTKYYDAEKGLYANGSQAAQGVALYLGIVPEGDAQRVADNLARMIADNDYFLDFGTIGSKTVLRMLTRYGHVETAYKMAAQTQAPSWGWWVTQGFTTLAETWTLSPEWRDASVNHVFLGDVAAWYVNDLAGINFDPAAPGFGHIIIAPHFVEALDWAAASYDSVRGEIRSEWRRRGGCVTLKVTIPANTTADIRIDGETIATVAGGVHEFTF</sequence>
<dbReference type="RefSeq" id="WP_010264076.1">
    <property type="nucleotide sequence ID" value="NZ_CAEG01000012.1"/>
</dbReference>
<dbReference type="Pfam" id="PF08531">
    <property type="entry name" value="Bac_rhamnosid_N"/>
    <property type="match status" value="1"/>
</dbReference>
<dbReference type="InterPro" id="IPR013783">
    <property type="entry name" value="Ig-like_fold"/>
</dbReference>
<dbReference type="Pfam" id="PF17390">
    <property type="entry name" value="Bac_rhamnosid_C"/>
    <property type="match status" value="1"/>
</dbReference>
<protein>
    <recommendedName>
        <fullName evidence="2">alpha-L-rhamnosidase</fullName>
        <ecNumber evidence="2">3.2.1.40</ecNumber>
    </recommendedName>
</protein>
<organism evidence="9 10">
    <name type="scientific">Alistipes timonensis JC136</name>
    <dbReference type="NCBI Taxonomy" id="1033731"/>
    <lineage>
        <taxon>Bacteria</taxon>
        <taxon>Pseudomonadati</taxon>
        <taxon>Bacteroidota</taxon>
        <taxon>Bacteroidia</taxon>
        <taxon>Bacteroidales</taxon>
        <taxon>Rikenellaceae</taxon>
        <taxon>Alistipes</taxon>
    </lineage>
</organism>
<dbReference type="AlphaFoldDB" id="A0A1H3Z8K0"/>
<dbReference type="InterPro" id="IPR013737">
    <property type="entry name" value="Bac_rhamnosid_N"/>
</dbReference>
<feature type="domain" description="Alpha-L-rhamnosidase six-hairpin glycosidase" evidence="7">
    <location>
        <begin position="465"/>
        <end position="791"/>
    </location>
</feature>
<evidence type="ECO:0000313" key="9">
    <source>
        <dbReference type="EMBL" id="SEA19681.1"/>
    </source>
</evidence>
<evidence type="ECO:0000256" key="1">
    <source>
        <dbReference type="ARBA" id="ARBA00001445"/>
    </source>
</evidence>
<dbReference type="InterPro" id="IPR035398">
    <property type="entry name" value="Bac_rhamnosid_C"/>
</dbReference>
<evidence type="ECO:0000259" key="5">
    <source>
        <dbReference type="Pfam" id="PF05592"/>
    </source>
</evidence>
<name>A0A1H3Z8K0_9BACT</name>
<accession>A0A1H3Z8K0</accession>
<dbReference type="InterPro" id="IPR008902">
    <property type="entry name" value="Rhamnosid_concanavalin"/>
</dbReference>
<dbReference type="Pfam" id="PF17389">
    <property type="entry name" value="Bac_rhamnosid6H"/>
    <property type="match status" value="1"/>
</dbReference>
<dbReference type="PANTHER" id="PTHR33307:SF6">
    <property type="entry name" value="ALPHA-RHAMNOSIDASE (EUROFUNG)-RELATED"/>
    <property type="match status" value="1"/>
</dbReference>
<dbReference type="Proteomes" id="UP000183253">
    <property type="component" value="Unassembled WGS sequence"/>
</dbReference>
<dbReference type="Pfam" id="PF25788">
    <property type="entry name" value="Ig_Rha78A_N"/>
    <property type="match status" value="1"/>
</dbReference>
<feature type="chain" id="PRO_5010307339" description="alpha-L-rhamnosidase" evidence="4">
    <location>
        <begin position="23"/>
        <end position="876"/>
    </location>
</feature>
<evidence type="ECO:0000256" key="2">
    <source>
        <dbReference type="ARBA" id="ARBA00012652"/>
    </source>
</evidence>
<proteinExistence type="predicted"/>
<evidence type="ECO:0000259" key="8">
    <source>
        <dbReference type="Pfam" id="PF17390"/>
    </source>
</evidence>
<keyword evidence="4" id="KW-0732">Signal</keyword>
<dbReference type="EC" id="3.2.1.40" evidence="2"/>
<feature type="domain" description="Alpha-L-rhamnosidase concanavalin-like" evidence="5">
    <location>
        <begin position="352"/>
        <end position="460"/>
    </location>
</feature>
<evidence type="ECO:0000259" key="6">
    <source>
        <dbReference type="Pfam" id="PF08531"/>
    </source>
</evidence>
<dbReference type="STRING" id="1033731.SAMN05444145_102117"/>